<dbReference type="SUPFAM" id="SSF101898">
    <property type="entry name" value="NHL repeat"/>
    <property type="match status" value="1"/>
</dbReference>
<dbReference type="GO" id="GO:0005576">
    <property type="term" value="C:extracellular region"/>
    <property type="evidence" value="ECO:0007669"/>
    <property type="project" value="TreeGrafter"/>
</dbReference>
<feature type="chain" id="PRO_5008405453" description="peptidylamidoglycolate lyase" evidence="12">
    <location>
        <begin position="28"/>
        <end position="727"/>
    </location>
</feature>
<feature type="repeat" description="NHL" evidence="10">
    <location>
        <begin position="145"/>
        <end position="181"/>
    </location>
</feature>
<dbReference type="EMBL" id="AJWK01001256">
    <property type="status" value="NOT_ANNOTATED_CDS"/>
    <property type="molecule type" value="Genomic_DNA"/>
</dbReference>
<feature type="transmembrane region" description="Helical" evidence="11">
    <location>
        <begin position="650"/>
        <end position="672"/>
    </location>
</feature>
<evidence type="ECO:0000313" key="14">
    <source>
        <dbReference type="Proteomes" id="UP000092461"/>
    </source>
</evidence>
<dbReference type="InterPro" id="IPR011042">
    <property type="entry name" value="6-blade_b-propeller_TolB-like"/>
</dbReference>
<keyword evidence="3 9" id="KW-0479">Metal-binding</keyword>
<dbReference type="GO" id="GO:0016020">
    <property type="term" value="C:membrane"/>
    <property type="evidence" value="ECO:0007669"/>
    <property type="project" value="InterPro"/>
</dbReference>
<evidence type="ECO:0000256" key="9">
    <source>
        <dbReference type="PIRSR" id="PIRSR600720-2"/>
    </source>
</evidence>
<evidence type="ECO:0000256" key="1">
    <source>
        <dbReference type="ARBA" id="ARBA00001947"/>
    </source>
</evidence>
<dbReference type="EMBL" id="AJWK01001257">
    <property type="status" value="NOT_ANNOTATED_CDS"/>
    <property type="molecule type" value="Genomic_DNA"/>
</dbReference>
<evidence type="ECO:0000256" key="8">
    <source>
        <dbReference type="ARBA" id="ARBA00023239"/>
    </source>
</evidence>
<evidence type="ECO:0000256" key="6">
    <source>
        <dbReference type="ARBA" id="ARBA00023157"/>
    </source>
</evidence>
<feature type="repeat" description="NHL" evidence="10">
    <location>
        <begin position="478"/>
        <end position="506"/>
    </location>
</feature>
<dbReference type="AlphaFoldDB" id="A0A1B0C8Q5"/>
<feature type="binding site" evidence="9">
    <location>
        <position position="670"/>
    </location>
    <ligand>
        <name>Ca(2+)</name>
        <dbReference type="ChEBI" id="CHEBI:29108"/>
        <note>structural</note>
    </ligand>
</feature>
<feature type="signal peptide" evidence="12">
    <location>
        <begin position="1"/>
        <end position="27"/>
    </location>
</feature>
<keyword evidence="5" id="KW-0677">Repeat</keyword>
<dbReference type="GO" id="GO:0004598">
    <property type="term" value="F:peptidylamidoglycolate lyase activity"/>
    <property type="evidence" value="ECO:0007669"/>
    <property type="project" value="UniProtKB-EC"/>
</dbReference>
<keyword evidence="11" id="KW-0472">Membrane</keyword>
<keyword evidence="7" id="KW-0325">Glycoprotein</keyword>
<evidence type="ECO:0000256" key="7">
    <source>
        <dbReference type="ARBA" id="ARBA00023180"/>
    </source>
</evidence>
<dbReference type="EnsemblMetazoa" id="LLOJ000327-RA">
    <property type="protein sequence ID" value="LLOJ000327-PA"/>
    <property type="gene ID" value="LLOJ000327"/>
</dbReference>
<evidence type="ECO:0000256" key="11">
    <source>
        <dbReference type="SAM" id="Phobius"/>
    </source>
</evidence>
<protein>
    <recommendedName>
        <fullName evidence="2">peptidylamidoglycolate lyase</fullName>
        <ecNumber evidence="2">4.3.2.5</ecNumber>
    </recommendedName>
</protein>
<dbReference type="VEuPathDB" id="VectorBase:LLOJ000327"/>
<evidence type="ECO:0000256" key="12">
    <source>
        <dbReference type="SAM" id="SignalP"/>
    </source>
</evidence>
<evidence type="ECO:0000256" key="10">
    <source>
        <dbReference type="PROSITE-ProRule" id="PRU00504"/>
    </source>
</evidence>
<feature type="repeat" description="NHL" evidence="10">
    <location>
        <begin position="411"/>
        <end position="450"/>
    </location>
</feature>
<reference evidence="13" key="1">
    <citation type="submission" date="2020-05" db="UniProtKB">
        <authorList>
            <consortium name="EnsemblMetazoa"/>
        </authorList>
    </citation>
    <scope>IDENTIFICATION</scope>
    <source>
        <strain evidence="13">Jacobina</strain>
    </source>
</reference>
<evidence type="ECO:0000256" key="2">
    <source>
        <dbReference type="ARBA" id="ARBA00012343"/>
    </source>
</evidence>
<dbReference type="SUPFAM" id="SSF63829">
    <property type="entry name" value="Calcium-dependent phosphotriesterase"/>
    <property type="match status" value="1"/>
</dbReference>
<dbReference type="InterPro" id="IPR001258">
    <property type="entry name" value="NHL_repeat"/>
</dbReference>
<dbReference type="PANTHER" id="PTHR10680:SF36">
    <property type="entry name" value="PEPTIDYL-ALPHA-HYDROXYGLYCINE ALPHA-AMIDATING LYASE 1"/>
    <property type="match status" value="1"/>
</dbReference>
<dbReference type="Gene3D" id="2.120.10.30">
    <property type="entry name" value="TolB, C-terminal domain"/>
    <property type="match status" value="2"/>
</dbReference>
<evidence type="ECO:0000313" key="13">
    <source>
        <dbReference type="EnsemblMetazoa" id="LLOJ000327-PA"/>
    </source>
</evidence>
<proteinExistence type="predicted"/>
<keyword evidence="11" id="KW-0812">Transmembrane</keyword>
<dbReference type="PRINTS" id="PR00790">
    <property type="entry name" value="PAMONOXGNASE"/>
</dbReference>
<dbReference type="GO" id="GO:0046872">
    <property type="term" value="F:metal ion binding"/>
    <property type="evidence" value="ECO:0007669"/>
    <property type="project" value="UniProtKB-KW"/>
</dbReference>
<dbReference type="PANTHER" id="PTHR10680">
    <property type="entry name" value="PEPTIDYL-GLYCINE ALPHA-AMIDATING MONOOXYGENASE"/>
    <property type="match status" value="1"/>
</dbReference>
<dbReference type="Pfam" id="PF01436">
    <property type="entry name" value="NHL"/>
    <property type="match status" value="2"/>
</dbReference>
<keyword evidence="8" id="KW-0456">Lyase</keyword>
<sequence>MENSAKKVLLIATLYLFISFQTRTTEAFDTDDYALESRQFLQKAIEEVGRTQNNPQNAAGVKEQLLAVNSTYTYDDSWPSPGKMNSISAVSLDREGNVVIFHRAGRVWGQLTFDMKNQFTQTQLGAIQESTILAFSRKTGILRYSLGRNLFYMPHGLTVDDDSNIWVTDVALHQVMKLRKDQDKPLMVLGRRFKPGNGADTFCKPTSVAVLPKAYQIMENSAKKVLLIATLYLFISFQTRTTEAFDTDDYALESRQFLQKAIEEVGRTQNNPQNAAGVKEQLLAVNSTYTYDDSWPSPGKMNSISAVSLDREGNVVIFHRAGRMWGQLTFDMKNQFTQTQLGAIQESTILAFSRKTGILRYSLGRNLFYMPHGLTVDDDSNIWVTDVALHQVMKLRKDQDKPLMVLGRRFKPGNGADTFCKPTSVAVLPSGDFFVADGYCNARIIKFSAAGKRILTWGENSFQGVAHKIAPPNFLAIPHALTLARDKGLVCVADRENGRVQCFHATNGTFHSQYHSPLVGDRIYGVSYAPIDGGRLYVINGPLLAFALWPGQENSETYHEVRGFVFDMTTQAVVDKFGLPNKDFSNPHDVVVSADGAEVYVAEIGELRPRKFISSIKRKVDGAYEGVGGNSTGGVAPKAATSVADSGATALLAVILIVVFAIAAFGATLLVMRQRKRGCCARGTRKRKHAWELNREFKLGNLLDSKHEGFEKLGQEASDDEVTARVT</sequence>
<dbReference type="EC" id="4.3.2.5" evidence="2"/>
<comment type="cofactor">
    <cofactor evidence="1">
        <name>Zn(2+)</name>
        <dbReference type="ChEBI" id="CHEBI:29105"/>
    </cofactor>
</comment>
<keyword evidence="4 12" id="KW-0732">Signal</keyword>
<organism evidence="13 14">
    <name type="scientific">Lutzomyia longipalpis</name>
    <name type="common">Sand fly</name>
    <dbReference type="NCBI Taxonomy" id="7200"/>
    <lineage>
        <taxon>Eukaryota</taxon>
        <taxon>Metazoa</taxon>
        <taxon>Ecdysozoa</taxon>
        <taxon>Arthropoda</taxon>
        <taxon>Hexapoda</taxon>
        <taxon>Insecta</taxon>
        <taxon>Pterygota</taxon>
        <taxon>Neoptera</taxon>
        <taxon>Endopterygota</taxon>
        <taxon>Diptera</taxon>
        <taxon>Nematocera</taxon>
        <taxon>Psychodoidea</taxon>
        <taxon>Psychodidae</taxon>
        <taxon>Lutzomyia</taxon>
        <taxon>Lutzomyia</taxon>
    </lineage>
</organism>
<dbReference type="Proteomes" id="UP000092461">
    <property type="component" value="Unassembled WGS sequence"/>
</dbReference>
<evidence type="ECO:0000256" key="5">
    <source>
        <dbReference type="ARBA" id="ARBA00022737"/>
    </source>
</evidence>
<dbReference type="EMBL" id="AJWK01001259">
    <property type="status" value="NOT_ANNOTATED_CDS"/>
    <property type="molecule type" value="Genomic_DNA"/>
</dbReference>
<feature type="repeat" description="NHL" evidence="10">
    <location>
        <begin position="362"/>
        <end position="398"/>
    </location>
</feature>
<keyword evidence="11" id="KW-1133">Transmembrane helix</keyword>
<dbReference type="VEuPathDB" id="VectorBase:LLONM1_002910"/>
<dbReference type="InterPro" id="IPR000720">
    <property type="entry name" value="PHM/PAL"/>
</dbReference>
<dbReference type="PROSITE" id="PS51125">
    <property type="entry name" value="NHL"/>
    <property type="match status" value="4"/>
</dbReference>
<evidence type="ECO:0000256" key="4">
    <source>
        <dbReference type="ARBA" id="ARBA00022729"/>
    </source>
</evidence>
<keyword evidence="14" id="KW-1185">Reference proteome</keyword>
<dbReference type="CDD" id="cd14958">
    <property type="entry name" value="NHL_PAL_like"/>
    <property type="match status" value="1"/>
</dbReference>
<dbReference type="EMBL" id="AJWK01001258">
    <property type="status" value="NOT_ANNOTATED_CDS"/>
    <property type="molecule type" value="Genomic_DNA"/>
</dbReference>
<keyword evidence="6" id="KW-1015">Disulfide bond</keyword>
<keyword evidence="9" id="KW-0106">Calcium</keyword>
<name>A0A1B0C8Q5_LUTLO</name>
<accession>A0A1B0C8Q5</accession>
<dbReference type="GO" id="GO:0006518">
    <property type="term" value="P:peptide metabolic process"/>
    <property type="evidence" value="ECO:0007669"/>
    <property type="project" value="InterPro"/>
</dbReference>
<evidence type="ECO:0000256" key="3">
    <source>
        <dbReference type="ARBA" id="ARBA00022723"/>
    </source>
</evidence>